<evidence type="ECO:0000313" key="3">
    <source>
        <dbReference type="Proteomes" id="UP001417504"/>
    </source>
</evidence>
<evidence type="ECO:0000256" key="1">
    <source>
        <dbReference type="SAM" id="MobiDB-lite"/>
    </source>
</evidence>
<reference evidence="2 3" key="1">
    <citation type="submission" date="2024-01" db="EMBL/GenBank/DDBJ databases">
        <title>Genome assemblies of Stephania.</title>
        <authorList>
            <person name="Yang L."/>
        </authorList>
    </citation>
    <scope>NUCLEOTIDE SEQUENCE [LARGE SCALE GENOMIC DNA]</scope>
    <source>
        <strain evidence="2">QJT</strain>
        <tissue evidence="2">Leaf</tissue>
    </source>
</reference>
<accession>A0AAP0K291</accession>
<organism evidence="2 3">
    <name type="scientific">Stephania japonica</name>
    <dbReference type="NCBI Taxonomy" id="461633"/>
    <lineage>
        <taxon>Eukaryota</taxon>
        <taxon>Viridiplantae</taxon>
        <taxon>Streptophyta</taxon>
        <taxon>Embryophyta</taxon>
        <taxon>Tracheophyta</taxon>
        <taxon>Spermatophyta</taxon>
        <taxon>Magnoliopsida</taxon>
        <taxon>Ranunculales</taxon>
        <taxon>Menispermaceae</taxon>
        <taxon>Menispermoideae</taxon>
        <taxon>Cissampelideae</taxon>
        <taxon>Stephania</taxon>
    </lineage>
</organism>
<dbReference type="AlphaFoldDB" id="A0AAP0K291"/>
<gene>
    <name evidence="2" type="ORF">Sjap_004269</name>
</gene>
<keyword evidence="3" id="KW-1185">Reference proteome</keyword>
<proteinExistence type="predicted"/>
<protein>
    <submittedName>
        <fullName evidence="2">Uncharacterized protein</fullName>
    </submittedName>
</protein>
<dbReference type="EMBL" id="JBBNAE010000002">
    <property type="protein sequence ID" value="KAK9144366.1"/>
    <property type="molecule type" value="Genomic_DNA"/>
</dbReference>
<comment type="caution">
    <text evidence="2">The sequence shown here is derived from an EMBL/GenBank/DDBJ whole genome shotgun (WGS) entry which is preliminary data.</text>
</comment>
<dbReference type="Proteomes" id="UP001417504">
    <property type="component" value="Unassembled WGS sequence"/>
</dbReference>
<evidence type="ECO:0000313" key="2">
    <source>
        <dbReference type="EMBL" id="KAK9144366.1"/>
    </source>
</evidence>
<name>A0AAP0K291_9MAGN</name>
<sequence>MGDLLRSPRQLSGTRLAKPVYLSSGCRFESGGGERLHRWGVDGVGRACGLCFTLAVWSSGPAALVGWAKKKMKRFETRREEKRRAEPTLEREDRADGESLSYVGNIVEEVQKDLLQEETHQVVLSFS</sequence>
<feature type="region of interest" description="Disordered" evidence="1">
    <location>
        <begin position="76"/>
        <end position="96"/>
    </location>
</feature>